<reference evidence="8" key="1">
    <citation type="submission" date="2023-08" db="EMBL/GenBank/DDBJ databases">
        <authorList>
            <person name="Alioto T."/>
            <person name="Alioto T."/>
            <person name="Gomez Garrido J."/>
        </authorList>
    </citation>
    <scope>NUCLEOTIDE SEQUENCE</scope>
</reference>
<dbReference type="PROSITE" id="PS00523">
    <property type="entry name" value="SULFATASE_1"/>
    <property type="match status" value="1"/>
</dbReference>
<keyword evidence="4" id="KW-0378">Hydrolase</keyword>
<keyword evidence="9" id="KW-1185">Reference proteome</keyword>
<evidence type="ECO:0000256" key="2">
    <source>
        <dbReference type="ARBA" id="ARBA00008779"/>
    </source>
</evidence>
<dbReference type="Proteomes" id="UP001162480">
    <property type="component" value="Chromosome 10"/>
</dbReference>
<dbReference type="PROSITE" id="PS00149">
    <property type="entry name" value="SULFATASE_2"/>
    <property type="match status" value="1"/>
</dbReference>
<dbReference type="EMBL" id="OX597823">
    <property type="protein sequence ID" value="CAI9728750.1"/>
    <property type="molecule type" value="Genomic_DNA"/>
</dbReference>
<evidence type="ECO:0000259" key="7">
    <source>
        <dbReference type="Pfam" id="PF00884"/>
    </source>
</evidence>
<accession>A0AA36F8V3</accession>
<evidence type="ECO:0000256" key="6">
    <source>
        <dbReference type="ARBA" id="ARBA00023180"/>
    </source>
</evidence>
<dbReference type="PANTHER" id="PTHR10342">
    <property type="entry name" value="ARYLSULFATASE"/>
    <property type="match status" value="1"/>
</dbReference>
<evidence type="ECO:0000313" key="8">
    <source>
        <dbReference type="EMBL" id="CAI9728750.1"/>
    </source>
</evidence>
<dbReference type="PANTHER" id="PTHR10342:SF274">
    <property type="entry name" value="ARYLSULFATASE B"/>
    <property type="match status" value="1"/>
</dbReference>
<comment type="similarity">
    <text evidence="2">Belongs to the sulfatase family.</text>
</comment>
<proteinExistence type="inferred from homology"/>
<dbReference type="Gene3D" id="3.40.720.10">
    <property type="entry name" value="Alkaline Phosphatase, subunit A"/>
    <property type="match status" value="1"/>
</dbReference>
<keyword evidence="3" id="KW-0479">Metal-binding</keyword>
<protein>
    <submittedName>
        <fullName evidence="8">Arylsulfatase B-like</fullName>
    </submittedName>
</protein>
<dbReference type="InterPro" id="IPR017850">
    <property type="entry name" value="Alkaline_phosphatase_core_sf"/>
</dbReference>
<dbReference type="InterPro" id="IPR000917">
    <property type="entry name" value="Sulfatase_N"/>
</dbReference>
<dbReference type="InterPro" id="IPR047115">
    <property type="entry name" value="ARSB"/>
</dbReference>
<dbReference type="AlphaFoldDB" id="A0AA36F8V3"/>
<dbReference type="GO" id="GO:0046872">
    <property type="term" value="F:metal ion binding"/>
    <property type="evidence" value="ECO:0007669"/>
    <property type="project" value="UniProtKB-KW"/>
</dbReference>
<keyword evidence="6" id="KW-0325">Glycoprotein</keyword>
<dbReference type="SUPFAM" id="SSF53649">
    <property type="entry name" value="Alkaline phosphatase-like"/>
    <property type="match status" value="1"/>
</dbReference>
<evidence type="ECO:0000256" key="3">
    <source>
        <dbReference type="ARBA" id="ARBA00022723"/>
    </source>
</evidence>
<sequence>MKLNGVVFTVAVFLCHIWLCSSYSRRKYYKRPVKPNIVFVLVDDLGWDDIGYHNPDIISPNLNKLANNGIKLDNYYVQPTCTPSRSQLLTGRHLIHMGFQHTNIKPMEPTGLPLDSPTLPEKLKESGYTTHLVGKWHQGHYTEKYLPTNRGFDSFYGLLTGSGNHFTHRRCFLGYCGYDLWNDTTPDLSYKNKRIYSTHLFTKKAAQLIRKHNTKKPMFLLLSLQAVHTPLKVPLKYKELYKNSWIPSGERRRLAGMVSCIDESIGYLITLLKKKMMWKNTVFVFSTDNGGSTIKGSSNWPLRGGKGRYWEGGIRGVGFVYSKLLKRNRIISRQLIHISDWFPTFVRLAGGSLNGTKDLAGYDQWKSISYGTQTKRKEILYNIDSCHYPHGDKLSGTKFDTRIKASIRFGVWKVMTGKQGRGHWLAPHYMKDLTMQDRDPPEKNVWMFNIARDPLERKDLSDAYPQKLRMILDRLAFYNKTAIACHNPYMDLRADPFANNGVWGPWM</sequence>
<evidence type="ECO:0000256" key="1">
    <source>
        <dbReference type="ARBA" id="ARBA00001913"/>
    </source>
</evidence>
<organism evidence="8 9">
    <name type="scientific">Octopus vulgaris</name>
    <name type="common">Common octopus</name>
    <dbReference type="NCBI Taxonomy" id="6645"/>
    <lineage>
        <taxon>Eukaryota</taxon>
        <taxon>Metazoa</taxon>
        <taxon>Spiralia</taxon>
        <taxon>Lophotrochozoa</taxon>
        <taxon>Mollusca</taxon>
        <taxon>Cephalopoda</taxon>
        <taxon>Coleoidea</taxon>
        <taxon>Octopodiformes</taxon>
        <taxon>Octopoda</taxon>
        <taxon>Incirrata</taxon>
        <taxon>Octopodidae</taxon>
        <taxon>Octopus</taxon>
    </lineage>
</organism>
<dbReference type="Gene3D" id="3.30.1120.10">
    <property type="match status" value="1"/>
</dbReference>
<comment type="cofactor">
    <cofactor evidence="1">
        <name>Ca(2+)</name>
        <dbReference type="ChEBI" id="CHEBI:29108"/>
    </cofactor>
</comment>
<feature type="domain" description="Sulfatase N-terminal" evidence="7">
    <location>
        <begin position="35"/>
        <end position="350"/>
    </location>
</feature>
<dbReference type="InterPro" id="IPR024607">
    <property type="entry name" value="Sulfatase_CS"/>
</dbReference>
<keyword evidence="5" id="KW-0106">Calcium</keyword>
<evidence type="ECO:0000256" key="5">
    <source>
        <dbReference type="ARBA" id="ARBA00022837"/>
    </source>
</evidence>
<evidence type="ECO:0000256" key="4">
    <source>
        <dbReference type="ARBA" id="ARBA00022801"/>
    </source>
</evidence>
<evidence type="ECO:0000313" key="9">
    <source>
        <dbReference type="Proteomes" id="UP001162480"/>
    </source>
</evidence>
<dbReference type="CDD" id="cd16029">
    <property type="entry name" value="4-S"/>
    <property type="match status" value="1"/>
</dbReference>
<name>A0AA36F8V3_OCTVU</name>
<dbReference type="GO" id="GO:0008484">
    <property type="term" value="F:sulfuric ester hydrolase activity"/>
    <property type="evidence" value="ECO:0007669"/>
    <property type="project" value="InterPro"/>
</dbReference>
<dbReference type="Pfam" id="PF00884">
    <property type="entry name" value="Sulfatase"/>
    <property type="match status" value="1"/>
</dbReference>
<gene>
    <name evidence="8" type="ORF">OCTVUL_1B008930</name>
</gene>